<dbReference type="HOGENOM" id="CLU_741525_0_0_5"/>
<reference evidence="3" key="1">
    <citation type="journal article" date="2011" name="J. Bacteriol.">
        <title>Genome sequences of eight morphologically diverse alphaproteobacteria.</title>
        <authorList>
            <consortium name="US DOE Joint Genome Institute"/>
            <person name="Brown P.J."/>
            <person name="Kysela D.T."/>
            <person name="Buechlein A."/>
            <person name="Hemmerich C."/>
            <person name="Brun Y.V."/>
        </authorList>
    </citation>
    <scope>NUCLEOTIDE SEQUENCE [LARGE SCALE GENOMIC DNA]</scope>
    <source>
        <strain evidence="3">ATCC 51888 / DSM 1869 / NCIB 11706 / TK 0415</strain>
    </source>
</reference>
<organism evidence="2 3">
    <name type="scientific">Hyphomicrobium denitrificans (strain ATCC 51888 / DSM 1869 / NCIMB 11706 / TK 0415)</name>
    <dbReference type="NCBI Taxonomy" id="582899"/>
    <lineage>
        <taxon>Bacteria</taxon>
        <taxon>Pseudomonadati</taxon>
        <taxon>Pseudomonadota</taxon>
        <taxon>Alphaproteobacteria</taxon>
        <taxon>Hyphomicrobiales</taxon>
        <taxon>Hyphomicrobiaceae</taxon>
        <taxon>Hyphomicrobium</taxon>
    </lineage>
</organism>
<evidence type="ECO:0000259" key="1">
    <source>
        <dbReference type="Pfam" id="PF14397"/>
    </source>
</evidence>
<dbReference type="InterPro" id="IPR039523">
    <property type="entry name" value="RimK-rel_E_lig_ATP-grasp"/>
</dbReference>
<proteinExistence type="predicted"/>
<keyword evidence="3" id="KW-1185">Reference proteome</keyword>
<name>D8JU51_HYPDA</name>
<dbReference type="Pfam" id="PF14397">
    <property type="entry name" value="ATPgrasp_ST"/>
    <property type="match status" value="1"/>
</dbReference>
<dbReference type="AlphaFoldDB" id="D8JU51"/>
<feature type="domain" description="Alpha-L-glutamate ligase-related protein ATP-grasp" evidence="1">
    <location>
        <begin position="64"/>
        <end position="328"/>
    </location>
</feature>
<evidence type="ECO:0000313" key="3">
    <source>
        <dbReference type="Proteomes" id="UP000002033"/>
    </source>
</evidence>
<evidence type="ECO:0000313" key="2">
    <source>
        <dbReference type="EMBL" id="ADJ24599.1"/>
    </source>
</evidence>
<dbReference type="EMBL" id="CP002083">
    <property type="protein sequence ID" value="ADJ24599.1"/>
    <property type="molecule type" value="Genomic_DNA"/>
</dbReference>
<dbReference type="KEGG" id="hdn:Hden_2803"/>
<protein>
    <recommendedName>
        <fullName evidence="1">Alpha-L-glutamate ligase-related protein ATP-grasp domain-containing protein</fullName>
    </recommendedName>
</protein>
<dbReference type="eggNOG" id="COG0189">
    <property type="taxonomic scope" value="Bacteria"/>
</dbReference>
<dbReference type="SUPFAM" id="SSF56059">
    <property type="entry name" value="Glutathione synthetase ATP-binding domain-like"/>
    <property type="match status" value="1"/>
</dbReference>
<dbReference type="STRING" id="582899.Hden_2803"/>
<dbReference type="Proteomes" id="UP000002033">
    <property type="component" value="Chromosome"/>
</dbReference>
<accession>D8JU51</accession>
<gene>
    <name evidence="2" type="ordered locus">Hden_2803</name>
</gene>
<sequence length="365" mass="39018">MARHVGVAADQYGLSRGAVGGRLLSLYWRRGFRPGEALRLGLADPEIAPASLDGCFTKEELFALQNRLNPVELTSLTEDKSVFDAYCAAHAIPVPKHFATLGRLSAGAPEGHAIATREAWLRDIAPDLPSQFITKPALGVYGAGVSLWTREGASFRDHKGRLLSADALYDQCCGDPKFDRYVVQQRLLNHPALVELTGSSTLQTVRLVTLTDTDGNAQCLYAEWKLAIGESVTDNFAGGVGGNLVASVRLSDGTIGAAQAPAPSGIGSTQVHRHPVTGAELEGFRLPDWTSVTELALRAARTFLPLRTIGWDIALTPEGPVIVEGNRWWDPPNDAVIGPPAPGLALHELAANSPKLRTAAQQISQ</sequence>